<dbReference type="EMBL" id="BMAW01061147">
    <property type="protein sequence ID" value="GFT29859.1"/>
    <property type="molecule type" value="Genomic_DNA"/>
</dbReference>
<evidence type="ECO:0000259" key="2">
    <source>
        <dbReference type="SMART" id="SM00596"/>
    </source>
</evidence>
<feature type="domain" description="Pre-C2HC" evidence="2">
    <location>
        <begin position="163"/>
        <end position="228"/>
    </location>
</feature>
<evidence type="ECO:0000313" key="3">
    <source>
        <dbReference type="EMBL" id="GFT29859.1"/>
    </source>
</evidence>
<feature type="region of interest" description="Disordered" evidence="1">
    <location>
        <begin position="1"/>
        <end position="33"/>
    </location>
</feature>
<comment type="caution">
    <text evidence="3">The sequence shown here is derived from an EMBL/GenBank/DDBJ whole genome shotgun (WGS) entry which is preliminary data.</text>
</comment>
<evidence type="ECO:0000256" key="1">
    <source>
        <dbReference type="SAM" id="MobiDB-lite"/>
    </source>
</evidence>
<reference evidence="3" key="1">
    <citation type="submission" date="2020-08" db="EMBL/GenBank/DDBJ databases">
        <title>Multicomponent nature underlies the extraordinary mechanical properties of spider dragline silk.</title>
        <authorList>
            <person name="Kono N."/>
            <person name="Nakamura H."/>
            <person name="Mori M."/>
            <person name="Yoshida Y."/>
            <person name="Ohtoshi R."/>
            <person name="Malay A.D."/>
            <person name="Moran D.A.P."/>
            <person name="Tomita M."/>
            <person name="Numata K."/>
            <person name="Arakawa K."/>
        </authorList>
    </citation>
    <scope>NUCLEOTIDE SEQUENCE</scope>
</reference>
<protein>
    <recommendedName>
        <fullName evidence="2">Pre-C2HC domain-containing protein</fullName>
    </recommendedName>
</protein>
<dbReference type="SMART" id="SM00596">
    <property type="entry name" value="PRE_C2HC"/>
    <property type="match status" value="1"/>
</dbReference>
<organism evidence="3 4">
    <name type="scientific">Nephila pilipes</name>
    <name type="common">Giant wood spider</name>
    <name type="synonym">Nephila maculata</name>
    <dbReference type="NCBI Taxonomy" id="299642"/>
    <lineage>
        <taxon>Eukaryota</taxon>
        <taxon>Metazoa</taxon>
        <taxon>Ecdysozoa</taxon>
        <taxon>Arthropoda</taxon>
        <taxon>Chelicerata</taxon>
        <taxon>Arachnida</taxon>
        <taxon>Araneae</taxon>
        <taxon>Araneomorphae</taxon>
        <taxon>Entelegynae</taxon>
        <taxon>Araneoidea</taxon>
        <taxon>Nephilidae</taxon>
        <taxon>Nephila</taxon>
    </lineage>
</organism>
<proteinExistence type="predicted"/>
<feature type="region of interest" description="Disordered" evidence="1">
    <location>
        <begin position="102"/>
        <end position="132"/>
    </location>
</feature>
<dbReference type="Pfam" id="PF07530">
    <property type="entry name" value="PRE_C2HC"/>
    <property type="match status" value="1"/>
</dbReference>
<dbReference type="AlphaFoldDB" id="A0A8X6NSQ3"/>
<accession>A0A8X6NSQ3</accession>
<name>A0A8X6NSQ3_NEPPI</name>
<dbReference type="Proteomes" id="UP000887013">
    <property type="component" value="Unassembled WGS sequence"/>
</dbReference>
<dbReference type="InterPro" id="IPR006579">
    <property type="entry name" value="Pre_C2HC_dom"/>
</dbReference>
<gene>
    <name evidence="3" type="ORF">NPIL_601831</name>
</gene>
<dbReference type="OrthoDB" id="8123891at2759"/>
<evidence type="ECO:0000313" key="4">
    <source>
        <dbReference type="Proteomes" id="UP000887013"/>
    </source>
</evidence>
<feature type="compositionally biased region" description="Low complexity" evidence="1">
    <location>
        <begin position="1"/>
        <end position="22"/>
    </location>
</feature>
<feature type="compositionally biased region" description="Low complexity" evidence="1">
    <location>
        <begin position="109"/>
        <end position="125"/>
    </location>
</feature>
<keyword evidence="4" id="KW-1185">Reference proteome</keyword>
<sequence length="228" mass="25725">MQTSSQNVSDNNCSSNSYSQQNGIPSPLPTTSNFTKKVEVPPITIDNPVDRAALLKELQQITGIKLTARLTRNSLKLFPPTPETYHQINRFINPRDFPPLPAQASHTCSLPSAPASSSTYLSSPPKENTSSVADTLYKVSHTSYQKKKMLRVVIRGMPADMPPTEIIKELQNFNIHAQECYNMKNRKIGSPMTFFLLNLPKTDNDKEIYNLEICYMKIKIEPLRKKLI</sequence>